<reference evidence="2 3" key="1">
    <citation type="submission" date="2023-08" db="EMBL/GenBank/DDBJ databases">
        <title>Annotated Genome Sequence of Vanrija albida AlHP1.</title>
        <authorList>
            <person name="Herzog R."/>
        </authorList>
    </citation>
    <scope>NUCLEOTIDE SEQUENCE [LARGE SCALE GENOMIC DNA]</scope>
    <source>
        <strain evidence="2 3">AlHP1</strain>
    </source>
</reference>
<dbReference type="PANTHER" id="PTHR35006">
    <property type="entry name" value="GLYOXALASE FAMILY PROTEIN (AFU_ORTHOLOGUE AFUA_5G14830)"/>
    <property type="match status" value="1"/>
</dbReference>
<dbReference type="InterPro" id="IPR037523">
    <property type="entry name" value="VOC_core"/>
</dbReference>
<organism evidence="2 3">
    <name type="scientific">Vanrija albida</name>
    <dbReference type="NCBI Taxonomy" id="181172"/>
    <lineage>
        <taxon>Eukaryota</taxon>
        <taxon>Fungi</taxon>
        <taxon>Dikarya</taxon>
        <taxon>Basidiomycota</taxon>
        <taxon>Agaricomycotina</taxon>
        <taxon>Tremellomycetes</taxon>
        <taxon>Trichosporonales</taxon>
        <taxon>Trichosporonaceae</taxon>
        <taxon>Vanrija</taxon>
    </lineage>
</organism>
<name>A0ABR3Q3Q3_9TREE</name>
<evidence type="ECO:0000313" key="2">
    <source>
        <dbReference type="EMBL" id="KAL1409375.1"/>
    </source>
</evidence>
<accession>A0ABR3Q3Q3</accession>
<dbReference type="CDD" id="cd07262">
    <property type="entry name" value="VOC_like"/>
    <property type="match status" value="1"/>
</dbReference>
<gene>
    <name evidence="2" type="ORF">Q8F55_003358</name>
</gene>
<dbReference type="InterPro" id="IPR029068">
    <property type="entry name" value="Glyas_Bleomycin-R_OHBP_Dase"/>
</dbReference>
<dbReference type="InterPro" id="IPR004360">
    <property type="entry name" value="Glyas_Fos-R_dOase_dom"/>
</dbReference>
<keyword evidence="3" id="KW-1185">Reference proteome</keyword>
<dbReference type="PANTHER" id="PTHR35006:SF2">
    <property type="entry name" value="GLYOXALASE FAMILY PROTEIN (AFU_ORTHOLOGUE AFUA_5G14830)"/>
    <property type="match status" value="1"/>
</dbReference>
<dbReference type="EMBL" id="JBBXJM010000003">
    <property type="protein sequence ID" value="KAL1409375.1"/>
    <property type="molecule type" value="Genomic_DNA"/>
</dbReference>
<sequence>MLDHIGIQVSDYPAAKAFYTAALKPLGSALIMEIPTEHTGGAGVAGFGKDGQPAFWISDAKKRAAGSNDAHVAFAAASTAEVDAFYAAAIEAGAECNGKPGPRPQYHPGYYGAFVTDADGNNVEAVFHG</sequence>
<protein>
    <recommendedName>
        <fullName evidence="1">VOC domain-containing protein</fullName>
    </recommendedName>
</protein>
<dbReference type="Gene3D" id="3.10.180.10">
    <property type="entry name" value="2,3-Dihydroxybiphenyl 1,2-Dioxygenase, domain 1"/>
    <property type="match status" value="1"/>
</dbReference>
<dbReference type="RefSeq" id="XP_069209319.1">
    <property type="nucleotide sequence ID" value="XM_069351901.1"/>
</dbReference>
<proteinExistence type="predicted"/>
<dbReference type="GeneID" id="95984401"/>
<dbReference type="Pfam" id="PF00903">
    <property type="entry name" value="Glyoxalase"/>
    <property type="match status" value="1"/>
</dbReference>
<evidence type="ECO:0000259" key="1">
    <source>
        <dbReference type="PROSITE" id="PS51819"/>
    </source>
</evidence>
<feature type="domain" description="VOC" evidence="1">
    <location>
        <begin position="1"/>
        <end position="128"/>
    </location>
</feature>
<comment type="caution">
    <text evidence="2">The sequence shown here is derived from an EMBL/GenBank/DDBJ whole genome shotgun (WGS) entry which is preliminary data.</text>
</comment>
<dbReference type="Proteomes" id="UP001565368">
    <property type="component" value="Unassembled WGS sequence"/>
</dbReference>
<evidence type="ECO:0000313" key="3">
    <source>
        <dbReference type="Proteomes" id="UP001565368"/>
    </source>
</evidence>
<dbReference type="SUPFAM" id="SSF54593">
    <property type="entry name" value="Glyoxalase/Bleomycin resistance protein/Dihydroxybiphenyl dioxygenase"/>
    <property type="match status" value="1"/>
</dbReference>
<dbReference type="PROSITE" id="PS51819">
    <property type="entry name" value="VOC"/>
    <property type="match status" value="1"/>
</dbReference>